<evidence type="ECO:0000259" key="1">
    <source>
        <dbReference type="Pfam" id="PF16998"/>
    </source>
</evidence>
<dbReference type="InterPro" id="IPR016364">
    <property type="entry name" value="Surface_antigen_Rickettsia"/>
</dbReference>
<organism evidence="2 3">
    <name type="scientific">Zhengella mangrovi</name>
    <dbReference type="NCBI Taxonomy" id="1982044"/>
    <lineage>
        <taxon>Bacteria</taxon>
        <taxon>Pseudomonadati</taxon>
        <taxon>Pseudomonadota</taxon>
        <taxon>Alphaproteobacteria</taxon>
        <taxon>Hyphomicrobiales</taxon>
        <taxon>Notoacmeibacteraceae</taxon>
        <taxon>Zhengella</taxon>
    </lineage>
</organism>
<dbReference type="Proteomes" id="UP000221168">
    <property type="component" value="Unassembled WGS sequence"/>
</dbReference>
<evidence type="ECO:0000313" key="3">
    <source>
        <dbReference type="Proteomes" id="UP000221168"/>
    </source>
</evidence>
<name>A0A2G1QSH8_9HYPH</name>
<accession>A0A2G1QSH8</accession>
<feature type="domain" description="Surface antigen" evidence="1">
    <location>
        <begin position="77"/>
        <end position="137"/>
    </location>
</feature>
<dbReference type="EMBL" id="PDVP01000002">
    <property type="protein sequence ID" value="PHP68431.1"/>
    <property type="molecule type" value="Genomic_DNA"/>
</dbReference>
<dbReference type="PIRSF" id="PIRSF002721">
    <property type="entry name" value="Surface_antigen_Rickettsia"/>
    <property type="match status" value="1"/>
</dbReference>
<gene>
    <name evidence="2" type="ORF">CSC94_06770</name>
</gene>
<proteinExistence type="predicted"/>
<dbReference type="InterPro" id="IPR032635">
    <property type="entry name" value="Anti_2"/>
</dbReference>
<keyword evidence="3" id="KW-1185">Reference proteome</keyword>
<evidence type="ECO:0000313" key="2">
    <source>
        <dbReference type="EMBL" id="PHP68431.1"/>
    </source>
</evidence>
<sequence length="138" mass="14307">MILLPAIALAGCATSGNTRTAFAPLALQSRGAAAVEKNLLAPLGGGLVAQSDALKPGTDNERRAVEAEYRALEYSRGGETVEWKGSSGVSGAVTPAQPYQVGSQNCRQYAHALTVSGQVSEYRGAACRNPDGSWTLLN</sequence>
<dbReference type="AlphaFoldDB" id="A0A2G1QSH8"/>
<reference evidence="2 3" key="1">
    <citation type="submission" date="2017-10" db="EMBL/GenBank/DDBJ databases">
        <title>Sedimentibacterium mangrovi gen. nov., sp. nov., a novel member of family Phyllobacteriacea isolated from mangrove sediment.</title>
        <authorList>
            <person name="Liao H."/>
            <person name="Tian Y."/>
        </authorList>
    </citation>
    <scope>NUCLEOTIDE SEQUENCE [LARGE SCALE GENOMIC DNA]</scope>
    <source>
        <strain evidence="2 3">X9-2-2</strain>
    </source>
</reference>
<comment type="caution">
    <text evidence="2">The sequence shown here is derived from an EMBL/GenBank/DDBJ whole genome shotgun (WGS) entry which is preliminary data.</text>
</comment>
<dbReference type="Pfam" id="PF16998">
    <property type="entry name" value="17kDa_Anti_2"/>
    <property type="match status" value="1"/>
</dbReference>
<protein>
    <recommendedName>
        <fullName evidence="1">Surface antigen domain-containing protein</fullName>
    </recommendedName>
</protein>